<feature type="region of interest" description="Disordered" evidence="1">
    <location>
        <begin position="115"/>
        <end position="169"/>
    </location>
</feature>
<proteinExistence type="predicted"/>
<name>A0A409XWF5_PSICY</name>
<dbReference type="AlphaFoldDB" id="A0A409XWF5"/>
<gene>
    <name evidence="2" type="ORF">CVT25_004596</name>
</gene>
<organism evidence="2 3">
    <name type="scientific">Psilocybe cyanescens</name>
    <dbReference type="NCBI Taxonomy" id="93625"/>
    <lineage>
        <taxon>Eukaryota</taxon>
        <taxon>Fungi</taxon>
        <taxon>Dikarya</taxon>
        <taxon>Basidiomycota</taxon>
        <taxon>Agaricomycotina</taxon>
        <taxon>Agaricomycetes</taxon>
        <taxon>Agaricomycetidae</taxon>
        <taxon>Agaricales</taxon>
        <taxon>Agaricineae</taxon>
        <taxon>Strophariaceae</taxon>
        <taxon>Psilocybe</taxon>
    </lineage>
</organism>
<reference evidence="2 3" key="1">
    <citation type="journal article" date="2018" name="Evol. Lett.">
        <title>Horizontal gene cluster transfer increased hallucinogenic mushroom diversity.</title>
        <authorList>
            <person name="Reynolds H.T."/>
            <person name="Vijayakumar V."/>
            <person name="Gluck-Thaler E."/>
            <person name="Korotkin H.B."/>
            <person name="Matheny P.B."/>
            <person name="Slot J.C."/>
        </authorList>
    </citation>
    <scope>NUCLEOTIDE SEQUENCE [LARGE SCALE GENOMIC DNA]</scope>
    <source>
        <strain evidence="2 3">2631</strain>
    </source>
</reference>
<comment type="caution">
    <text evidence="2">The sequence shown here is derived from an EMBL/GenBank/DDBJ whole genome shotgun (WGS) entry which is preliminary data.</text>
</comment>
<evidence type="ECO:0000256" key="1">
    <source>
        <dbReference type="SAM" id="MobiDB-lite"/>
    </source>
</evidence>
<keyword evidence="3" id="KW-1185">Reference proteome</keyword>
<feature type="compositionally biased region" description="Low complexity" evidence="1">
    <location>
        <begin position="147"/>
        <end position="169"/>
    </location>
</feature>
<accession>A0A409XWF5</accession>
<dbReference type="InParanoid" id="A0A409XWF5"/>
<evidence type="ECO:0000313" key="2">
    <source>
        <dbReference type="EMBL" id="PPQ95097.1"/>
    </source>
</evidence>
<sequence length="258" mass="28415">MPHHAQMLSTFKVLDLFTNDEMAQKICSSFEDPDIVLAINELAKVSRAHQQEEQEICLARHQSCVRQTMTTILLDQLQSWGFERELYDVLKENAVPSCPLPACPPAYRQSVRFSPIIDNSPSPQISPSASTPSRSPIPTPTPRRSPKTMTRQRSLSTASSSTTNCSTSTTSVTCYNAANPDIFAQDAPSSNASTATNTHPDILSETAAITQKTSNTLTPIMEELTRIFLTMPELPTPQVNHMETIEATEVMDFTPSEA</sequence>
<dbReference type="Proteomes" id="UP000283269">
    <property type="component" value="Unassembled WGS sequence"/>
</dbReference>
<dbReference type="EMBL" id="NHYD01000102">
    <property type="protein sequence ID" value="PPQ95097.1"/>
    <property type="molecule type" value="Genomic_DNA"/>
</dbReference>
<evidence type="ECO:0000313" key="3">
    <source>
        <dbReference type="Proteomes" id="UP000283269"/>
    </source>
</evidence>
<protein>
    <submittedName>
        <fullName evidence="2">Uncharacterized protein</fullName>
    </submittedName>
</protein>